<dbReference type="Proteomes" id="UP000007241">
    <property type="component" value="Unassembled WGS sequence"/>
</dbReference>
<evidence type="ECO:0000313" key="1">
    <source>
        <dbReference type="EMBL" id="EGF83939.1"/>
    </source>
</evidence>
<name>F4NTQ8_BATDJ</name>
<protein>
    <submittedName>
        <fullName evidence="1">Uncharacterized protein</fullName>
    </submittedName>
</protein>
<reference evidence="1 2" key="1">
    <citation type="submission" date="2009-12" db="EMBL/GenBank/DDBJ databases">
        <title>The draft genome of Batrachochytrium dendrobatidis.</title>
        <authorList>
            <consortium name="US DOE Joint Genome Institute (JGI-PGF)"/>
            <person name="Kuo A."/>
            <person name="Salamov A."/>
            <person name="Schmutz J."/>
            <person name="Lucas S."/>
            <person name="Pitluck S."/>
            <person name="Rosenblum E."/>
            <person name="Stajich J."/>
            <person name="Eisen M."/>
            <person name="Grigoriev I.V."/>
        </authorList>
    </citation>
    <scope>NUCLEOTIDE SEQUENCE [LARGE SCALE GENOMIC DNA]</scope>
    <source>
        <strain evidence="2">JAM81 / FGSC 10211</strain>
    </source>
</reference>
<gene>
    <name evidence="1" type="ORF">BATDEDRAFT_85524</name>
</gene>
<proteinExistence type="predicted"/>
<keyword evidence="2" id="KW-1185">Reference proteome</keyword>
<organism evidence="1 2">
    <name type="scientific">Batrachochytrium dendrobatidis (strain JAM81 / FGSC 10211)</name>
    <name type="common">Frog chytrid fungus</name>
    <dbReference type="NCBI Taxonomy" id="684364"/>
    <lineage>
        <taxon>Eukaryota</taxon>
        <taxon>Fungi</taxon>
        <taxon>Fungi incertae sedis</taxon>
        <taxon>Chytridiomycota</taxon>
        <taxon>Chytridiomycota incertae sedis</taxon>
        <taxon>Chytridiomycetes</taxon>
        <taxon>Rhizophydiales</taxon>
        <taxon>Rhizophydiales incertae sedis</taxon>
        <taxon>Batrachochytrium</taxon>
    </lineage>
</organism>
<dbReference type="RefSeq" id="XP_006676284.1">
    <property type="nucleotide sequence ID" value="XM_006676221.1"/>
</dbReference>
<dbReference type="HOGENOM" id="CLU_2346353_0_0_1"/>
<dbReference type="EMBL" id="GL882879">
    <property type="protein sequence ID" value="EGF83939.1"/>
    <property type="molecule type" value="Genomic_DNA"/>
</dbReference>
<accession>F4NTQ8</accession>
<dbReference type="AlphaFoldDB" id="F4NTQ8"/>
<evidence type="ECO:0000313" key="2">
    <source>
        <dbReference type="Proteomes" id="UP000007241"/>
    </source>
</evidence>
<dbReference type="GeneID" id="18242094"/>
<dbReference type="InParanoid" id="F4NTQ8"/>
<sequence>MNHDKTNVLSHQLQAMKMPDLIIKQSQSPQHHTTQSYCPLSLRPPTLESLCDTSTDYLDIFVDLKSNSQKPTNTIESIPGERFNPLLGDTIIQFANI</sequence>